<feature type="transmembrane region" description="Helical" evidence="8">
    <location>
        <begin position="138"/>
        <end position="156"/>
    </location>
</feature>
<organism evidence="10 11">
    <name type="scientific">Phyllachora maydis</name>
    <dbReference type="NCBI Taxonomy" id="1825666"/>
    <lineage>
        <taxon>Eukaryota</taxon>
        <taxon>Fungi</taxon>
        <taxon>Dikarya</taxon>
        <taxon>Ascomycota</taxon>
        <taxon>Pezizomycotina</taxon>
        <taxon>Sordariomycetes</taxon>
        <taxon>Sordariomycetidae</taxon>
        <taxon>Phyllachorales</taxon>
        <taxon>Phyllachoraceae</taxon>
        <taxon>Phyllachora</taxon>
    </lineage>
</organism>
<keyword evidence="4 8" id="KW-0812">Transmembrane</keyword>
<dbReference type="InterPro" id="IPR020846">
    <property type="entry name" value="MFS_dom"/>
</dbReference>
<evidence type="ECO:0000313" key="11">
    <source>
        <dbReference type="Proteomes" id="UP001217918"/>
    </source>
</evidence>
<comment type="caution">
    <text evidence="10">The sequence shown here is derived from an EMBL/GenBank/DDBJ whole genome shotgun (WGS) entry which is preliminary data.</text>
</comment>
<keyword evidence="6 8" id="KW-0472">Membrane</keyword>
<feature type="transmembrane region" description="Helical" evidence="8">
    <location>
        <begin position="429"/>
        <end position="449"/>
    </location>
</feature>
<evidence type="ECO:0000256" key="1">
    <source>
        <dbReference type="ARBA" id="ARBA00004141"/>
    </source>
</evidence>
<evidence type="ECO:0000259" key="9">
    <source>
        <dbReference type="PROSITE" id="PS50850"/>
    </source>
</evidence>
<keyword evidence="11" id="KW-1185">Reference proteome</keyword>
<name>A0AAD9IC90_9PEZI</name>
<dbReference type="Gene3D" id="1.20.1250.20">
    <property type="entry name" value="MFS general substrate transporter like domains"/>
    <property type="match status" value="2"/>
</dbReference>
<dbReference type="PANTHER" id="PTHR11360">
    <property type="entry name" value="MONOCARBOXYLATE TRANSPORTER"/>
    <property type="match status" value="1"/>
</dbReference>
<feature type="transmembrane region" description="Helical" evidence="8">
    <location>
        <begin position="336"/>
        <end position="355"/>
    </location>
</feature>
<comment type="subcellular location">
    <subcellularLocation>
        <location evidence="1">Membrane</location>
        <topology evidence="1">Multi-pass membrane protein</topology>
    </subcellularLocation>
</comment>
<dbReference type="Pfam" id="PF07690">
    <property type="entry name" value="MFS_1"/>
    <property type="match status" value="1"/>
</dbReference>
<feature type="transmembrane region" description="Helical" evidence="8">
    <location>
        <begin position="271"/>
        <end position="293"/>
    </location>
</feature>
<gene>
    <name evidence="10" type="ORF">P8C59_008672</name>
</gene>
<feature type="transmembrane region" description="Helical" evidence="8">
    <location>
        <begin position="305"/>
        <end position="324"/>
    </location>
</feature>
<dbReference type="SUPFAM" id="SSF103473">
    <property type="entry name" value="MFS general substrate transporter"/>
    <property type="match status" value="1"/>
</dbReference>
<feature type="domain" description="Major facilitator superfamily (MFS) profile" evidence="9">
    <location>
        <begin position="270"/>
        <end position="458"/>
    </location>
</feature>
<evidence type="ECO:0000256" key="3">
    <source>
        <dbReference type="ARBA" id="ARBA00022448"/>
    </source>
</evidence>
<dbReference type="GO" id="GO:0016020">
    <property type="term" value="C:membrane"/>
    <property type="evidence" value="ECO:0007669"/>
    <property type="project" value="UniProtKB-SubCell"/>
</dbReference>
<feature type="transmembrane region" description="Helical" evidence="8">
    <location>
        <begin position="226"/>
        <end position="246"/>
    </location>
</feature>
<reference evidence="10" key="1">
    <citation type="journal article" date="2023" name="Mol. Plant Microbe Interact.">
        <title>Elucidating the Obligate Nature and Biological Capacity of an Invasive Fungal Corn Pathogen.</title>
        <authorList>
            <person name="MacCready J.S."/>
            <person name="Roggenkamp E.M."/>
            <person name="Gdanetz K."/>
            <person name="Chilvers M.I."/>
        </authorList>
    </citation>
    <scope>NUCLEOTIDE SEQUENCE</scope>
    <source>
        <strain evidence="10">PM02</strain>
    </source>
</reference>
<dbReference type="GO" id="GO:0022857">
    <property type="term" value="F:transmembrane transporter activity"/>
    <property type="evidence" value="ECO:0007669"/>
    <property type="project" value="InterPro"/>
</dbReference>
<dbReference type="InterPro" id="IPR011701">
    <property type="entry name" value="MFS"/>
</dbReference>
<evidence type="ECO:0000256" key="7">
    <source>
        <dbReference type="SAM" id="MobiDB-lite"/>
    </source>
</evidence>
<feature type="transmembrane region" description="Helical" evidence="8">
    <location>
        <begin position="105"/>
        <end position="126"/>
    </location>
</feature>
<feature type="transmembrane region" description="Helical" evidence="8">
    <location>
        <begin position="162"/>
        <end position="189"/>
    </location>
</feature>
<evidence type="ECO:0000256" key="4">
    <source>
        <dbReference type="ARBA" id="ARBA00022692"/>
    </source>
</evidence>
<evidence type="ECO:0000313" key="10">
    <source>
        <dbReference type="EMBL" id="KAK2074465.1"/>
    </source>
</evidence>
<dbReference type="InterPro" id="IPR036259">
    <property type="entry name" value="MFS_trans_sf"/>
</dbReference>
<protein>
    <recommendedName>
        <fullName evidence="9">Major facilitator superfamily (MFS) profile domain-containing protein</fullName>
    </recommendedName>
</protein>
<evidence type="ECO:0000256" key="8">
    <source>
        <dbReference type="SAM" id="Phobius"/>
    </source>
</evidence>
<feature type="transmembrane region" description="Helical" evidence="8">
    <location>
        <begin position="196"/>
        <end position="214"/>
    </location>
</feature>
<feature type="transmembrane region" description="Helical" evidence="8">
    <location>
        <begin position="396"/>
        <end position="417"/>
    </location>
</feature>
<dbReference type="CDD" id="cd17352">
    <property type="entry name" value="MFS_MCT_SLC16"/>
    <property type="match status" value="1"/>
</dbReference>
<dbReference type="PANTHER" id="PTHR11360:SF224">
    <property type="entry name" value="MAJOR FACILITATOR SUPERFAMILY (MFS) PROFILE DOMAIN-CONTAINING PROTEIN-RELATED"/>
    <property type="match status" value="1"/>
</dbReference>
<evidence type="ECO:0000256" key="2">
    <source>
        <dbReference type="ARBA" id="ARBA00006727"/>
    </source>
</evidence>
<evidence type="ECO:0000256" key="5">
    <source>
        <dbReference type="ARBA" id="ARBA00022989"/>
    </source>
</evidence>
<evidence type="ECO:0000256" key="6">
    <source>
        <dbReference type="ARBA" id="ARBA00023136"/>
    </source>
</evidence>
<dbReference type="Proteomes" id="UP001217918">
    <property type="component" value="Unassembled WGS sequence"/>
</dbReference>
<comment type="similarity">
    <text evidence="2">Belongs to the major facilitator superfamily. Monocarboxylate porter (TC 2.A.1.13) family.</text>
</comment>
<accession>A0AAD9IC90</accession>
<dbReference type="AlphaFoldDB" id="A0AAD9IC90"/>
<feature type="transmembrane region" description="Helical" evidence="8">
    <location>
        <begin position="361"/>
        <end position="384"/>
    </location>
</feature>
<dbReference type="EMBL" id="JAQQPM010000008">
    <property type="protein sequence ID" value="KAK2074465.1"/>
    <property type="molecule type" value="Genomic_DNA"/>
</dbReference>
<feature type="region of interest" description="Disordered" evidence="7">
    <location>
        <begin position="1"/>
        <end position="55"/>
    </location>
</feature>
<feature type="transmembrane region" description="Helical" evidence="8">
    <location>
        <begin position="65"/>
        <end position="85"/>
    </location>
</feature>
<keyword evidence="3" id="KW-0813">Transport</keyword>
<keyword evidence="5 8" id="KW-1133">Transmembrane helix</keyword>
<dbReference type="InterPro" id="IPR050327">
    <property type="entry name" value="Proton-linked_MCT"/>
</dbReference>
<proteinExistence type="inferred from homology"/>
<sequence length="458" mass="48653">MSSPKVSGEAGKEEAGPSRAAELAGSDADGQVSRHRAEVDSSLEHGASGKSSPAPWAIDAPDGGLVAWLVVLGAWCTSFCSFGWINSIGIFQEYYSTELLNTYSSATIAWIPSLQLFFMMASGPLVGRAFDSYGPRHIVLVGSFLHVFGLMMASISTKYYQILLSQGVCSAIGVACTFQPSLNCIMGWFGKNRGKAYGLMATGSSLGGIVFPIMVDRLIHEVGFGWAMRVSGFLILFLLAIANLTVRARHAPRPGSLTQEQMVTPFREPGFVLLMLGMSLLTFGIYVPINYLPSQAIEAGIDKELAQYLIAILNAGSLFGRLMAGFVSDALGKYNTFVASCYVTAILTLAFWIPAATQSAVIAFAVLYGFFSGAYVSLIGALVAQVSPLPEIGFRTGLIFLVLSVPGLVTNPIAGAIFLHCGGWTAVKVYTGVFITAGTTIILAARVAWAGPKLLVVF</sequence>
<dbReference type="PROSITE" id="PS50850">
    <property type="entry name" value="MFS"/>
    <property type="match status" value="1"/>
</dbReference>